<evidence type="ECO:0000313" key="1">
    <source>
        <dbReference type="EMBL" id="GLG90267.1"/>
    </source>
</evidence>
<gene>
    <name evidence="1" type="ORF">Selli2_16940</name>
</gene>
<dbReference type="Proteomes" id="UP001145094">
    <property type="component" value="Unassembled WGS sequence"/>
</dbReference>
<sequence length="87" mass="10441">MAGSIKDLSKYRYERSSEKRYTIFIKGNRSDYKAVPFYISLIIWLESENERLFRSLFLCLNTGKAVIFHLFGKTYGNRKEKYYGKYE</sequence>
<protein>
    <submittedName>
        <fullName evidence="1">Uncharacterized protein</fullName>
    </submittedName>
</protein>
<reference evidence="1" key="2">
    <citation type="submission" date="2022-11" db="EMBL/GenBank/DDBJ databases">
        <title>Draft genome sequence of Sellimonas catena strain 18CBH55.</title>
        <authorList>
            <person name="Hisatomi A."/>
            <person name="Ohkuma M."/>
            <person name="Sakamoto M."/>
        </authorList>
    </citation>
    <scope>NUCLEOTIDE SEQUENCE</scope>
    <source>
        <strain evidence="1">18CBH55</strain>
    </source>
</reference>
<reference evidence="1" key="3">
    <citation type="journal article" date="2023" name="Int. J. Syst. Evol. Microbiol.">
        <title>Sellimonas catena sp. nov., isolated from human faeces.</title>
        <authorList>
            <person name="Hisatomi A."/>
            <person name="Ohkuma M."/>
            <person name="Sakamoto M."/>
        </authorList>
    </citation>
    <scope>NUCLEOTIDE SEQUENCE</scope>
    <source>
        <strain evidence="1">18CBH55</strain>
    </source>
</reference>
<dbReference type="AlphaFoldDB" id="A0A9W6CFD7"/>
<comment type="caution">
    <text evidence="1">The sequence shown here is derived from an EMBL/GenBank/DDBJ whole genome shotgun (WGS) entry which is preliminary data.</text>
</comment>
<accession>A0A9W6CFD7</accession>
<dbReference type="EMBL" id="BSCH01000009">
    <property type="protein sequence ID" value="GLG90267.1"/>
    <property type="molecule type" value="Genomic_DNA"/>
</dbReference>
<organism evidence="1 2">
    <name type="scientific">Sellimonas catena</name>
    <dbReference type="NCBI Taxonomy" id="2994035"/>
    <lineage>
        <taxon>Bacteria</taxon>
        <taxon>Bacillati</taxon>
        <taxon>Bacillota</taxon>
        <taxon>Clostridia</taxon>
        <taxon>Lachnospirales</taxon>
        <taxon>Lachnospiraceae</taxon>
        <taxon>Sellimonas</taxon>
    </lineage>
</organism>
<reference evidence="1" key="1">
    <citation type="submission" date="2022-11" db="EMBL/GenBank/DDBJ databases">
        <title>Draft genome sequence of Sellimonas catena strain 18CBH55.</title>
        <authorList>
            <person name="Atsushi H."/>
            <person name="Moriya O."/>
            <person name="Mitsuo S."/>
        </authorList>
    </citation>
    <scope>NUCLEOTIDE SEQUENCE</scope>
    <source>
        <strain evidence="1">18CBH55</strain>
    </source>
</reference>
<evidence type="ECO:0000313" key="2">
    <source>
        <dbReference type="Proteomes" id="UP001145094"/>
    </source>
</evidence>
<name>A0A9W6CFD7_9FIRM</name>
<proteinExistence type="predicted"/>